<dbReference type="PATRIC" id="fig|1304281.5.peg.2835"/>
<keyword evidence="4" id="KW-1185">Reference proteome</keyword>
<dbReference type="PANTHER" id="PTHR30041:SF4">
    <property type="entry name" value="ARSENATE REDUCTASE"/>
    <property type="match status" value="1"/>
</dbReference>
<dbReference type="InterPro" id="IPR006660">
    <property type="entry name" value="Arsenate_reductase-like"/>
</dbReference>
<dbReference type="Pfam" id="PF03960">
    <property type="entry name" value="ArsC"/>
    <property type="match status" value="1"/>
</dbReference>
<evidence type="ECO:0000313" key="3">
    <source>
        <dbReference type="EMBL" id="KMQ70271.1"/>
    </source>
</evidence>
<accession>A0A0J7IWS2</accession>
<dbReference type="OrthoDB" id="9808142at2"/>
<protein>
    <submittedName>
        <fullName evidence="3">Arsenate reductase</fullName>
    </submittedName>
</protein>
<comment type="caution">
    <text evidence="3">The sequence shown here is derived from an EMBL/GenBank/DDBJ whole genome shotgun (WGS) entry which is preliminary data.</text>
</comment>
<dbReference type="SUPFAM" id="SSF52833">
    <property type="entry name" value="Thioredoxin-like"/>
    <property type="match status" value="1"/>
</dbReference>
<dbReference type="RefSeq" id="WP_048500507.1">
    <property type="nucleotide sequence ID" value="NZ_LFNG01000023.1"/>
</dbReference>
<name>A0A0J7IWS2_9FLAO</name>
<dbReference type="STRING" id="1304281.ACM44_13135"/>
<dbReference type="EMBL" id="LFNG01000023">
    <property type="protein sequence ID" value="KMQ70271.1"/>
    <property type="molecule type" value="Genomic_DNA"/>
</dbReference>
<dbReference type="PROSITE" id="PS51353">
    <property type="entry name" value="ARSC"/>
    <property type="match status" value="1"/>
</dbReference>
<dbReference type="PANTHER" id="PTHR30041">
    <property type="entry name" value="ARSENATE REDUCTASE"/>
    <property type="match status" value="1"/>
</dbReference>
<gene>
    <name evidence="3" type="ORF">ACM44_13135</name>
</gene>
<dbReference type="AlphaFoldDB" id="A0A0J7IWS2"/>
<reference evidence="3 4" key="1">
    <citation type="journal article" date="2004" name="Int. J. Syst. Evol. Microbiol.">
        <title>Kaistella koreensis gen. nov., sp. nov., a novel member of the Chryseobacterium-Bergeyella-Riemerella branch.</title>
        <authorList>
            <person name="Kim M.K."/>
            <person name="Im W.T."/>
            <person name="Shin Y.K."/>
            <person name="Lim J.H."/>
            <person name="Kim S.H."/>
            <person name="Lee B.C."/>
            <person name="Park M.Y."/>
            <person name="Lee K.Y."/>
            <person name="Lee S.T."/>
        </authorList>
    </citation>
    <scope>NUCLEOTIDE SEQUENCE [LARGE SCALE GENOMIC DNA]</scope>
    <source>
        <strain evidence="3 4">CCUG 49689</strain>
    </source>
</reference>
<dbReference type="Proteomes" id="UP000035900">
    <property type="component" value="Unassembled WGS sequence"/>
</dbReference>
<comment type="similarity">
    <text evidence="1 2">Belongs to the ArsC family.</text>
</comment>
<evidence type="ECO:0000256" key="2">
    <source>
        <dbReference type="PROSITE-ProRule" id="PRU01282"/>
    </source>
</evidence>
<organism evidence="3 4">
    <name type="scientific">Chryseobacterium koreense CCUG 49689</name>
    <dbReference type="NCBI Taxonomy" id="1304281"/>
    <lineage>
        <taxon>Bacteria</taxon>
        <taxon>Pseudomonadati</taxon>
        <taxon>Bacteroidota</taxon>
        <taxon>Flavobacteriia</taxon>
        <taxon>Flavobacteriales</taxon>
        <taxon>Weeksellaceae</taxon>
        <taxon>Chryseobacterium group</taxon>
        <taxon>Chryseobacterium</taxon>
    </lineage>
</organism>
<dbReference type="InterPro" id="IPR036249">
    <property type="entry name" value="Thioredoxin-like_sf"/>
</dbReference>
<proteinExistence type="inferred from homology"/>
<dbReference type="Gene3D" id="3.40.30.10">
    <property type="entry name" value="Glutaredoxin"/>
    <property type="match status" value="1"/>
</dbReference>
<evidence type="ECO:0000313" key="4">
    <source>
        <dbReference type="Proteomes" id="UP000035900"/>
    </source>
</evidence>
<sequence length="115" mass="13575">MITLLHNNSCSKSRCVFDYLEAEKIPYELVDFVNHPVSEQFLKSVLQKLNLPVEALIRKNEMLFQEQFAQKDISEEEWIKILIENPELMQRPILIKEEAAIIGRPFEKVVEFLKK</sequence>
<evidence type="ECO:0000256" key="1">
    <source>
        <dbReference type="ARBA" id="ARBA00007198"/>
    </source>
</evidence>